<dbReference type="Proteomes" id="UP001303889">
    <property type="component" value="Unassembled WGS sequence"/>
</dbReference>
<evidence type="ECO:0000313" key="3">
    <source>
        <dbReference type="Proteomes" id="UP001303889"/>
    </source>
</evidence>
<keyword evidence="3" id="KW-1185">Reference proteome</keyword>
<name>A0AAN6MBA5_9PEZI</name>
<organism evidence="2 3">
    <name type="scientific">Staphylotrichum tortipilum</name>
    <dbReference type="NCBI Taxonomy" id="2831512"/>
    <lineage>
        <taxon>Eukaryota</taxon>
        <taxon>Fungi</taxon>
        <taxon>Dikarya</taxon>
        <taxon>Ascomycota</taxon>
        <taxon>Pezizomycotina</taxon>
        <taxon>Sordariomycetes</taxon>
        <taxon>Sordariomycetidae</taxon>
        <taxon>Sordariales</taxon>
        <taxon>Chaetomiaceae</taxon>
        <taxon>Staphylotrichum</taxon>
    </lineage>
</organism>
<feature type="compositionally biased region" description="Low complexity" evidence="1">
    <location>
        <begin position="75"/>
        <end position="93"/>
    </location>
</feature>
<feature type="region of interest" description="Disordered" evidence="1">
    <location>
        <begin position="1"/>
        <end position="35"/>
    </location>
</feature>
<dbReference type="AlphaFoldDB" id="A0AAN6MBA5"/>
<dbReference type="EMBL" id="MU856352">
    <property type="protein sequence ID" value="KAK3896891.1"/>
    <property type="molecule type" value="Genomic_DNA"/>
</dbReference>
<sequence length="155" mass="15461">MSSPITDSRERAMAENPVSAPPPAASNETLKPFGQGYQYAETLQNPFPEVIFTGVPNPVHPGAGGGGSVVDGDHTTTTTTTTAGSTPRPGTAGSTKGMSAFRESVWVEPADPPWLGATGKLSGGSASADPSATDPSATSTASASHTATSSNPTST</sequence>
<reference evidence="2" key="1">
    <citation type="journal article" date="2023" name="Mol. Phylogenet. Evol.">
        <title>Genome-scale phylogeny and comparative genomics of the fungal order Sordariales.</title>
        <authorList>
            <person name="Hensen N."/>
            <person name="Bonometti L."/>
            <person name="Westerberg I."/>
            <person name="Brannstrom I.O."/>
            <person name="Guillou S."/>
            <person name="Cros-Aarteil S."/>
            <person name="Calhoun S."/>
            <person name="Haridas S."/>
            <person name="Kuo A."/>
            <person name="Mondo S."/>
            <person name="Pangilinan J."/>
            <person name="Riley R."/>
            <person name="LaButti K."/>
            <person name="Andreopoulos B."/>
            <person name="Lipzen A."/>
            <person name="Chen C."/>
            <person name="Yan M."/>
            <person name="Daum C."/>
            <person name="Ng V."/>
            <person name="Clum A."/>
            <person name="Steindorff A."/>
            <person name="Ohm R.A."/>
            <person name="Martin F."/>
            <person name="Silar P."/>
            <person name="Natvig D.O."/>
            <person name="Lalanne C."/>
            <person name="Gautier V."/>
            <person name="Ament-Velasquez S.L."/>
            <person name="Kruys A."/>
            <person name="Hutchinson M.I."/>
            <person name="Powell A.J."/>
            <person name="Barry K."/>
            <person name="Miller A.N."/>
            <person name="Grigoriev I.V."/>
            <person name="Debuchy R."/>
            <person name="Gladieux P."/>
            <person name="Hiltunen Thoren M."/>
            <person name="Johannesson H."/>
        </authorList>
    </citation>
    <scope>NUCLEOTIDE SEQUENCE</scope>
    <source>
        <strain evidence="2">CBS 103.79</strain>
    </source>
</reference>
<protein>
    <submittedName>
        <fullName evidence="2">Uncharacterized protein</fullName>
    </submittedName>
</protein>
<gene>
    <name evidence="2" type="ORF">C8A05DRAFT_39561</name>
</gene>
<proteinExistence type="predicted"/>
<comment type="caution">
    <text evidence="2">The sequence shown here is derived from an EMBL/GenBank/DDBJ whole genome shotgun (WGS) entry which is preliminary data.</text>
</comment>
<feature type="non-terminal residue" evidence="2">
    <location>
        <position position="155"/>
    </location>
</feature>
<accession>A0AAN6MBA5</accession>
<evidence type="ECO:0000313" key="2">
    <source>
        <dbReference type="EMBL" id="KAK3896891.1"/>
    </source>
</evidence>
<evidence type="ECO:0000256" key="1">
    <source>
        <dbReference type="SAM" id="MobiDB-lite"/>
    </source>
</evidence>
<feature type="compositionally biased region" description="Low complexity" evidence="1">
    <location>
        <begin position="125"/>
        <end position="155"/>
    </location>
</feature>
<feature type="region of interest" description="Disordered" evidence="1">
    <location>
        <begin position="51"/>
        <end position="155"/>
    </location>
</feature>
<reference evidence="2" key="2">
    <citation type="submission" date="2023-05" db="EMBL/GenBank/DDBJ databases">
        <authorList>
            <consortium name="Lawrence Berkeley National Laboratory"/>
            <person name="Steindorff A."/>
            <person name="Hensen N."/>
            <person name="Bonometti L."/>
            <person name="Westerberg I."/>
            <person name="Brannstrom I.O."/>
            <person name="Guillou S."/>
            <person name="Cros-Aarteil S."/>
            <person name="Calhoun S."/>
            <person name="Haridas S."/>
            <person name="Kuo A."/>
            <person name="Mondo S."/>
            <person name="Pangilinan J."/>
            <person name="Riley R."/>
            <person name="Labutti K."/>
            <person name="Andreopoulos B."/>
            <person name="Lipzen A."/>
            <person name="Chen C."/>
            <person name="Yanf M."/>
            <person name="Daum C."/>
            <person name="Ng V."/>
            <person name="Clum A."/>
            <person name="Ohm R."/>
            <person name="Martin F."/>
            <person name="Silar P."/>
            <person name="Natvig D."/>
            <person name="Lalanne C."/>
            <person name="Gautier V."/>
            <person name="Ament-Velasquez S.L."/>
            <person name="Kruys A."/>
            <person name="Hutchinson M.I."/>
            <person name="Powell A.J."/>
            <person name="Barry K."/>
            <person name="Miller A.N."/>
            <person name="Grigoriev I.V."/>
            <person name="Debuchy R."/>
            <person name="Gladieux P."/>
            <person name="Thoren M.H."/>
            <person name="Johannesson H."/>
        </authorList>
    </citation>
    <scope>NUCLEOTIDE SEQUENCE</scope>
    <source>
        <strain evidence="2">CBS 103.79</strain>
    </source>
</reference>